<name>A0A369BLK4_9BACL</name>
<sequence length="125" mass="14548">MAALLFWKRNESIRQDYREKGHCLNGTYWCGSSPLIIVDRVSRDRIEQVVDELIQDQSFQYVFEYLGAVDERDLAVHQYPEGFFEESAKIDPSYVSLFAAKLYQMLDQCSPELKEKILKELSGNS</sequence>
<organism evidence="1 2">
    <name type="scientific">Fontibacillus phaseoli</name>
    <dbReference type="NCBI Taxonomy" id="1416533"/>
    <lineage>
        <taxon>Bacteria</taxon>
        <taxon>Bacillati</taxon>
        <taxon>Bacillota</taxon>
        <taxon>Bacilli</taxon>
        <taxon>Bacillales</taxon>
        <taxon>Paenibacillaceae</taxon>
        <taxon>Fontibacillus</taxon>
    </lineage>
</organism>
<dbReference type="AlphaFoldDB" id="A0A369BLK4"/>
<evidence type="ECO:0000313" key="2">
    <source>
        <dbReference type="Proteomes" id="UP000253090"/>
    </source>
</evidence>
<gene>
    <name evidence="1" type="ORF">DFP94_102251</name>
</gene>
<comment type="caution">
    <text evidence="1">The sequence shown here is derived from an EMBL/GenBank/DDBJ whole genome shotgun (WGS) entry which is preliminary data.</text>
</comment>
<keyword evidence="2" id="KW-1185">Reference proteome</keyword>
<dbReference type="EMBL" id="QPJW01000002">
    <property type="protein sequence ID" value="RCX21498.1"/>
    <property type="molecule type" value="Genomic_DNA"/>
</dbReference>
<evidence type="ECO:0000313" key="1">
    <source>
        <dbReference type="EMBL" id="RCX21498.1"/>
    </source>
</evidence>
<accession>A0A369BLK4</accession>
<dbReference type="RefSeq" id="WP_114496050.1">
    <property type="nucleotide sequence ID" value="NZ_QPJW01000002.1"/>
</dbReference>
<dbReference type="OrthoDB" id="7068820at2"/>
<protein>
    <submittedName>
        <fullName evidence="1">Uncharacterized protein</fullName>
    </submittedName>
</protein>
<dbReference type="Proteomes" id="UP000253090">
    <property type="component" value="Unassembled WGS sequence"/>
</dbReference>
<proteinExistence type="predicted"/>
<reference evidence="1 2" key="1">
    <citation type="submission" date="2018-07" db="EMBL/GenBank/DDBJ databases">
        <title>Genomic Encyclopedia of Type Strains, Phase III (KMG-III): the genomes of soil and plant-associated and newly described type strains.</title>
        <authorList>
            <person name="Whitman W."/>
        </authorList>
    </citation>
    <scope>NUCLEOTIDE SEQUENCE [LARGE SCALE GENOMIC DNA]</scope>
    <source>
        <strain evidence="1 2">CECT 8333</strain>
    </source>
</reference>